<gene>
    <name evidence="2" type="ORF">GCM10012282_74700</name>
</gene>
<dbReference type="EMBL" id="BMMU01000044">
    <property type="protein sequence ID" value="GGJ66817.1"/>
    <property type="molecule type" value="Genomic_DNA"/>
</dbReference>
<feature type="region of interest" description="Disordered" evidence="1">
    <location>
        <begin position="51"/>
        <end position="83"/>
    </location>
</feature>
<protein>
    <submittedName>
        <fullName evidence="2">Uncharacterized protein</fullName>
    </submittedName>
</protein>
<reference evidence="2" key="2">
    <citation type="submission" date="2020-09" db="EMBL/GenBank/DDBJ databases">
        <authorList>
            <person name="Sun Q."/>
            <person name="Zhou Y."/>
        </authorList>
    </citation>
    <scope>NUCLEOTIDE SEQUENCE</scope>
    <source>
        <strain evidence="2">CGMCC 4.7272</strain>
    </source>
</reference>
<feature type="compositionally biased region" description="Low complexity" evidence="1">
    <location>
        <begin position="60"/>
        <end position="83"/>
    </location>
</feature>
<dbReference type="Proteomes" id="UP000625682">
    <property type="component" value="Unassembled WGS sequence"/>
</dbReference>
<comment type="caution">
    <text evidence="2">The sequence shown here is derived from an EMBL/GenBank/DDBJ whole genome shotgun (WGS) entry which is preliminary data.</text>
</comment>
<evidence type="ECO:0000313" key="3">
    <source>
        <dbReference type="Proteomes" id="UP000625682"/>
    </source>
</evidence>
<organism evidence="2 3">
    <name type="scientific">Streptomyces lacrimifluminis</name>
    <dbReference type="NCBI Taxonomy" id="1500077"/>
    <lineage>
        <taxon>Bacteria</taxon>
        <taxon>Bacillati</taxon>
        <taxon>Actinomycetota</taxon>
        <taxon>Actinomycetes</taxon>
        <taxon>Kitasatosporales</taxon>
        <taxon>Streptomycetaceae</taxon>
        <taxon>Streptomyces</taxon>
    </lineage>
</organism>
<keyword evidence="3" id="KW-1185">Reference proteome</keyword>
<reference evidence="2" key="1">
    <citation type="journal article" date="2014" name="Int. J. Syst. Evol. Microbiol.">
        <title>Complete genome sequence of Corynebacterium casei LMG S-19264T (=DSM 44701T), isolated from a smear-ripened cheese.</title>
        <authorList>
            <consortium name="US DOE Joint Genome Institute (JGI-PGF)"/>
            <person name="Walter F."/>
            <person name="Albersmeier A."/>
            <person name="Kalinowski J."/>
            <person name="Ruckert C."/>
        </authorList>
    </citation>
    <scope>NUCLEOTIDE SEQUENCE</scope>
    <source>
        <strain evidence="2">CGMCC 4.7272</strain>
    </source>
</reference>
<accession>A0A917P8L4</accession>
<evidence type="ECO:0000256" key="1">
    <source>
        <dbReference type="SAM" id="MobiDB-lite"/>
    </source>
</evidence>
<evidence type="ECO:0000313" key="2">
    <source>
        <dbReference type="EMBL" id="GGJ66817.1"/>
    </source>
</evidence>
<dbReference type="AlphaFoldDB" id="A0A917P8L4"/>
<sequence length="83" mass="8919">MAPPPEPDRARAPPIPAEATHLLTHPDLTGMSRELFDRLVEELEPCRRVLAEAERERGRASTGADTTPGSASSTTATTSWPPS</sequence>
<name>A0A917P8L4_9ACTN</name>
<proteinExistence type="predicted"/>